<accession>A0A401J2S4</accession>
<organism evidence="1 2">
    <name type="scientific">Sphingobium xenophagum</name>
    <dbReference type="NCBI Taxonomy" id="121428"/>
    <lineage>
        <taxon>Bacteria</taxon>
        <taxon>Pseudomonadati</taxon>
        <taxon>Pseudomonadota</taxon>
        <taxon>Alphaproteobacteria</taxon>
        <taxon>Sphingomonadales</taxon>
        <taxon>Sphingomonadaceae</taxon>
        <taxon>Sphingobium</taxon>
    </lineage>
</organism>
<gene>
    <name evidence="1" type="ORF">MBESOW_P2193</name>
</gene>
<dbReference type="AlphaFoldDB" id="A0A401J2S4"/>
<dbReference type="Proteomes" id="UP000290975">
    <property type="component" value="Unassembled WGS sequence"/>
</dbReference>
<name>A0A401J2S4_SPHXE</name>
<protein>
    <submittedName>
        <fullName evidence="1">Uncharacterized protein</fullName>
    </submittedName>
</protein>
<proteinExistence type="predicted"/>
<keyword evidence="2" id="KW-1185">Reference proteome</keyword>
<sequence>MRLAIGPAVAAGMVSAALLAPTIGWARPAAMPAALTPLAHLDIGEANGQFVIRPIPAASRTSPDLLPIGVSIRIDARLIDAQARRYGELAR</sequence>
<comment type="caution">
    <text evidence="1">The sequence shown here is derived from an EMBL/GenBank/DDBJ whole genome shotgun (WGS) entry which is preliminary data.</text>
</comment>
<dbReference type="EMBL" id="BBQY01000008">
    <property type="protein sequence ID" value="GBH30937.1"/>
    <property type="molecule type" value="Genomic_DNA"/>
</dbReference>
<evidence type="ECO:0000313" key="1">
    <source>
        <dbReference type="EMBL" id="GBH30937.1"/>
    </source>
</evidence>
<reference evidence="1 2" key="1">
    <citation type="submission" date="2014-12" db="EMBL/GenBank/DDBJ databases">
        <title>Whole genome sequencing of Sphingobium xenophagum OW59.</title>
        <authorList>
            <person name="Ohta Y."/>
            <person name="Nishi S."/>
            <person name="Hatada Y."/>
        </authorList>
    </citation>
    <scope>NUCLEOTIDE SEQUENCE [LARGE SCALE GENOMIC DNA]</scope>
    <source>
        <strain evidence="1 2">OW59</strain>
    </source>
</reference>
<evidence type="ECO:0000313" key="2">
    <source>
        <dbReference type="Proteomes" id="UP000290975"/>
    </source>
</evidence>